<organism evidence="1 2">
    <name type="scientific">Leptolyngbya iicbica LK</name>
    <dbReference type="NCBI Taxonomy" id="2294035"/>
    <lineage>
        <taxon>Bacteria</taxon>
        <taxon>Bacillati</taxon>
        <taxon>Cyanobacteriota</taxon>
        <taxon>Cyanophyceae</taxon>
        <taxon>Leptolyngbyales</taxon>
        <taxon>Leptolyngbyaceae</taxon>
        <taxon>Leptolyngbya group</taxon>
        <taxon>Leptolyngbya</taxon>
        <taxon>Leptolyngbya iicbica</taxon>
    </lineage>
</organism>
<reference evidence="1 2" key="1">
    <citation type="submission" date="2018-11" db="EMBL/GenBank/DDBJ databases">
        <title>Whole genome sequencing of an environmental sample.</title>
        <authorList>
            <person name="Sarangi A.N."/>
            <person name="Singh D."/>
            <person name="Tripathy S."/>
        </authorList>
    </citation>
    <scope>NUCLEOTIDE SEQUENCE [LARGE SCALE GENOMIC DNA]</scope>
    <source>
        <strain evidence="1 2">Lakshadweep</strain>
    </source>
</reference>
<proteinExistence type="predicted"/>
<name>A0A4Q7E2F9_9CYAN</name>
<comment type="caution">
    <text evidence="1">The sequence shown here is derived from an EMBL/GenBank/DDBJ whole genome shotgun (WGS) entry which is preliminary data.</text>
</comment>
<protein>
    <submittedName>
        <fullName evidence="1">Uncharacterized protein</fullName>
    </submittedName>
</protein>
<evidence type="ECO:0000313" key="1">
    <source>
        <dbReference type="EMBL" id="RZM75222.1"/>
    </source>
</evidence>
<sequence>MARVREKQCDRCQTMATVLYRVQIDESGRWQFVCPHCWPTVQQNNPHYTYGGTWKARKRH</sequence>
<accession>A0A4Q7E2F9</accession>
<evidence type="ECO:0000313" key="2">
    <source>
        <dbReference type="Proteomes" id="UP000292459"/>
    </source>
</evidence>
<gene>
    <name evidence="1" type="ORF">DYY88_21560</name>
</gene>
<dbReference type="RefSeq" id="WP_072041365.1">
    <property type="nucleotide sequence ID" value="NZ_QVFV01000009.1"/>
</dbReference>
<dbReference type="EMBL" id="QVFV01000009">
    <property type="protein sequence ID" value="RZM75222.1"/>
    <property type="molecule type" value="Genomic_DNA"/>
</dbReference>
<dbReference type="Proteomes" id="UP000292459">
    <property type="component" value="Unassembled WGS sequence"/>
</dbReference>
<dbReference type="AlphaFoldDB" id="A0A4Q7E2F9"/>
<dbReference type="OrthoDB" id="532080at2"/>
<keyword evidence="2" id="KW-1185">Reference proteome</keyword>